<reference evidence="4 5" key="1">
    <citation type="submission" date="2024-06" db="EMBL/GenBank/DDBJ databases">
        <title>A chromosome-level genome assembly of beet webworm, Loxostege sticticalis.</title>
        <authorList>
            <person name="Zhang Y."/>
        </authorList>
    </citation>
    <scope>NUCLEOTIDE SEQUENCE [LARGE SCALE GENOMIC DNA]</scope>
    <source>
        <strain evidence="3">AQ026</strain>
        <strain evidence="2">AQ028</strain>
        <tissue evidence="2">Male pupae</tissue>
        <tissue evidence="3">Whole body</tissue>
    </source>
</reference>
<dbReference type="EMBL" id="JBEDNZ010000016">
    <property type="protein sequence ID" value="KAL0822861.1"/>
    <property type="molecule type" value="Genomic_DNA"/>
</dbReference>
<organism evidence="2 5">
    <name type="scientific">Loxostege sticticalis</name>
    <name type="common">Beet webworm moth</name>
    <dbReference type="NCBI Taxonomy" id="481309"/>
    <lineage>
        <taxon>Eukaryota</taxon>
        <taxon>Metazoa</taxon>
        <taxon>Ecdysozoa</taxon>
        <taxon>Arthropoda</taxon>
        <taxon>Hexapoda</taxon>
        <taxon>Insecta</taxon>
        <taxon>Pterygota</taxon>
        <taxon>Neoptera</taxon>
        <taxon>Endopterygota</taxon>
        <taxon>Lepidoptera</taxon>
        <taxon>Glossata</taxon>
        <taxon>Ditrysia</taxon>
        <taxon>Pyraloidea</taxon>
        <taxon>Crambidae</taxon>
        <taxon>Pyraustinae</taxon>
        <taxon>Loxostege</taxon>
    </lineage>
</organism>
<keyword evidence="1" id="KW-0732">Signal</keyword>
<dbReference type="Proteomes" id="UP001549921">
    <property type="component" value="Unassembled WGS sequence"/>
</dbReference>
<accession>A0ABD0ST86</accession>
<protein>
    <submittedName>
        <fullName evidence="2">Uncharacterized protein</fullName>
    </submittedName>
</protein>
<proteinExistence type="predicted"/>
<evidence type="ECO:0000313" key="2">
    <source>
        <dbReference type="EMBL" id="KAL0822861.1"/>
    </source>
</evidence>
<evidence type="ECO:0000313" key="3">
    <source>
        <dbReference type="EMBL" id="KAL0872265.1"/>
    </source>
</evidence>
<evidence type="ECO:0000313" key="5">
    <source>
        <dbReference type="Proteomes" id="UP001549921"/>
    </source>
</evidence>
<evidence type="ECO:0000256" key="1">
    <source>
        <dbReference type="SAM" id="SignalP"/>
    </source>
</evidence>
<dbReference type="Proteomes" id="UP001549920">
    <property type="component" value="Unassembled WGS sequence"/>
</dbReference>
<dbReference type="Gene3D" id="2.10.90.10">
    <property type="entry name" value="Cystine-knot cytokines"/>
    <property type="match status" value="1"/>
</dbReference>
<dbReference type="InterPro" id="IPR029034">
    <property type="entry name" value="Cystine-knot_cytokine"/>
</dbReference>
<name>A0ABD0ST86_LOXSC</name>
<keyword evidence="4" id="KW-1185">Reference proteome</keyword>
<sequence length="139" mass="15632">MNSQTFVTLAATLAALATFASTMPTDARSPHVLDLSTVMNKTVCPIKIMIDEDLNRIPKRIKVMTCDSDPNQYCAKMHIPKHECCQHQHDNVRLECVEVQDTVQVYYPKTKKTQTHRVSVGCTCVMQETVKVPDAEPAR</sequence>
<feature type="chain" id="PRO_5044722756" evidence="1">
    <location>
        <begin position="28"/>
        <end position="139"/>
    </location>
</feature>
<feature type="signal peptide" evidence="1">
    <location>
        <begin position="1"/>
        <end position="27"/>
    </location>
</feature>
<comment type="caution">
    <text evidence="2">The sequence shown here is derived from an EMBL/GenBank/DDBJ whole genome shotgun (WGS) entry which is preliminary data.</text>
</comment>
<dbReference type="AlphaFoldDB" id="A0ABD0ST86"/>
<gene>
    <name evidence="3" type="ORF">ABMA27_004657</name>
    <name evidence="2" type="ORF">ABMA28_004854</name>
</gene>
<dbReference type="EMBL" id="JBEUOH010000016">
    <property type="protein sequence ID" value="KAL0872265.1"/>
    <property type="molecule type" value="Genomic_DNA"/>
</dbReference>
<evidence type="ECO:0000313" key="4">
    <source>
        <dbReference type="Proteomes" id="UP001549920"/>
    </source>
</evidence>
<dbReference type="SUPFAM" id="SSF57501">
    <property type="entry name" value="Cystine-knot cytokines"/>
    <property type="match status" value="1"/>
</dbReference>